<dbReference type="STRING" id="930131.SAMN05216389_1471"/>
<organism evidence="4 5">
    <name type="scientific">Oceanobacillus limi</name>
    <dbReference type="NCBI Taxonomy" id="930131"/>
    <lineage>
        <taxon>Bacteria</taxon>
        <taxon>Bacillati</taxon>
        <taxon>Bacillota</taxon>
        <taxon>Bacilli</taxon>
        <taxon>Bacillales</taxon>
        <taxon>Bacillaceae</taxon>
        <taxon>Oceanobacillus</taxon>
    </lineage>
</organism>
<name>A0A1I0HQC1_9BACI</name>
<dbReference type="EMBL" id="FOHE01000047">
    <property type="protein sequence ID" value="SET86340.1"/>
    <property type="molecule type" value="Genomic_DNA"/>
</dbReference>
<keyword evidence="2" id="KW-0175">Coiled coil</keyword>
<dbReference type="AlphaFoldDB" id="A0A1I0HQC1"/>
<dbReference type="Pfam" id="PF10145">
    <property type="entry name" value="PhageMin_Tail"/>
    <property type="match status" value="1"/>
</dbReference>
<feature type="non-terminal residue" evidence="4">
    <location>
        <position position="1"/>
    </location>
</feature>
<dbReference type="NCBIfam" id="TIGR01760">
    <property type="entry name" value="tape_meas_TP901"/>
    <property type="match status" value="1"/>
</dbReference>
<dbReference type="RefSeq" id="WP_090873204.1">
    <property type="nucleotide sequence ID" value="NZ_FOHE01000047.1"/>
</dbReference>
<dbReference type="Proteomes" id="UP000198618">
    <property type="component" value="Unassembled WGS sequence"/>
</dbReference>
<evidence type="ECO:0000256" key="2">
    <source>
        <dbReference type="SAM" id="Coils"/>
    </source>
</evidence>
<keyword evidence="5" id="KW-1185">Reference proteome</keyword>
<reference evidence="4 5" key="1">
    <citation type="submission" date="2016-10" db="EMBL/GenBank/DDBJ databases">
        <authorList>
            <person name="de Groot N.N."/>
        </authorList>
    </citation>
    <scope>NUCLEOTIDE SEQUENCE [LARGE SCALE GENOMIC DNA]</scope>
    <source>
        <strain evidence="4 5">IBRC-M 10780</strain>
    </source>
</reference>
<feature type="coiled-coil region" evidence="2">
    <location>
        <begin position="6"/>
        <end position="89"/>
    </location>
</feature>
<feature type="non-terminal residue" evidence="4">
    <location>
        <position position="544"/>
    </location>
</feature>
<dbReference type="OrthoDB" id="28713at2"/>
<protein>
    <submittedName>
        <fullName evidence="4">Phage tail tape measure protein, TP901 family, core region</fullName>
    </submittedName>
</protein>
<gene>
    <name evidence="4" type="ORF">SAMN05216389_1471</name>
</gene>
<keyword evidence="1" id="KW-1188">Viral release from host cell</keyword>
<dbReference type="PANTHER" id="PTHR37813:SF1">
    <property type="entry name" value="FELS-2 PROPHAGE PROTEIN"/>
    <property type="match status" value="1"/>
</dbReference>
<evidence type="ECO:0000259" key="3">
    <source>
        <dbReference type="Pfam" id="PF10145"/>
    </source>
</evidence>
<accession>A0A1I0HQC1</accession>
<feature type="domain" description="Phage tail tape measure protein" evidence="3">
    <location>
        <begin position="176"/>
        <end position="338"/>
    </location>
</feature>
<evidence type="ECO:0000256" key="1">
    <source>
        <dbReference type="ARBA" id="ARBA00022612"/>
    </source>
</evidence>
<proteinExistence type="predicted"/>
<evidence type="ECO:0000313" key="5">
    <source>
        <dbReference type="Proteomes" id="UP000198618"/>
    </source>
</evidence>
<dbReference type="PANTHER" id="PTHR37813">
    <property type="entry name" value="FELS-2 PROPHAGE PROTEIN"/>
    <property type="match status" value="1"/>
</dbReference>
<evidence type="ECO:0000313" key="4">
    <source>
        <dbReference type="EMBL" id="SET86340.1"/>
    </source>
</evidence>
<dbReference type="InterPro" id="IPR010090">
    <property type="entry name" value="Phage_tape_meas"/>
</dbReference>
<sequence>RGDRSIGKYETRLQGLNKKLEVQKKATEETYKEYEKMVREHGEGSKEAEKAERAYNNQAAALNNLERYVENATEELEAMRKEQEFLDSGLGKLTTGLDNFSNKANRMGDTLTGVGQTLSMRVTAPIMAAGGVALAAADQFDKAYRDIRVGTGATGDALDDLENSFDNVFSSVPDGADQVANSLATLNTFTGATNDVLEGLTERVLDVSRLLKEDATQNSQAFGEAMKQWQIPAEEGTAILDYLYKMTQDYGVGLGELSGQLTNYGSVLNNAGFSMEEAAHFMASLESNGIAVSRVMPGLNKSFRNWANEGKNSREELEKIVETIAETEDKQKALSLATEAFGAEGAQRLMTAIRNRAVPAFEDLGEGVEDARGSIQETAEETKTIGEEFAELRNSTLRSLRPVGEILLDVAKDYLPPVIEGVTDLAEWFEELDDSTKKTIISVAGVTAALGPASLVLGSTFKVVGSLAGGLSKITGIIGRAGGTGLLSRFTMLGPGMATPVGVAIAGATAMGAAYKHLTKDTKDLYDASFEKVRQMDEEIQATD</sequence>